<reference evidence="11" key="1">
    <citation type="submission" date="2022-05" db="EMBL/GenBank/DDBJ databases">
        <title>Comparative genomics of Staphylococcus equorum isolates.</title>
        <authorList>
            <person name="Luelf R.H."/>
        </authorList>
    </citation>
    <scope>NUCLEOTIDE SEQUENCE</scope>
    <source>
        <strain evidence="11">TMW 2.2497</strain>
    </source>
</reference>
<dbReference type="Pfam" id="PF04290">
    <property type="entry name" value="DctQ"/>
    <property type="match status" value="1"/>
</dbReference>
<feature type="transmembrane region" description="Helical" evidence="9">
    <location>
        <begin position="46"/>
        <end position="65"/>
    </location>
</feature>
<evidence type="ECO:0000259" key="10">
    <source>
        <dbReference type="Pfam" id="PF04290"/>
    </source>
</evidence>
<keyword evidence="6 9" id="KW-1133">Transmembrane helix</keyword>
<feature type="transmembrane region" description="Helical" evidence="9">
    <location>
        <begin position="12"/>
        <end position="34"/>
    </location>
</feature>
<accession>A0A9X4LA37</accession>
<dbReference type="GO" id="GO:0022857">
    <property type="term" value="F:transmembrane transporter activity"/>
    <property type="evidence" value="ECO:0007669"/>
    <property type="project" value="TreeGrafter"/>
</dbReference>
<dbReference type="PANTHER" id="PTHR35011">
    <property type="entry name" value="2,3-DIKETO-L-GULONATE TRAP TRANSPORTER SMALL PERMEASE PROTEIN YIAM"/>
    <property type="match status" value="1"/>
</dbReference>
<gene>
    <name evidence="11" type="ORF">M4L89_07970</name>
</gene>
<feature type="domain" description="Tripartite ATP-independent periplasmic transporters DctQ component" evidence="10">
    <location>
        <begin position="24"/>
        <end position="154"/>
    </location>
</feature>
<keyword evidence="5 9" id="KW-0812">Transmembrane</keyword>
<dbReference type="RefSeq" id="WP_277583231.1">
    <property type="nucleotide sequence ID" value="NZ_JAMBPY010000003.1"/>
</dbReference>
<protein>
    <submittedName>
        <fullName evidence="11">TRAP transporter small permease</fullName>
    </submittedName>
</protein>
<evidence type="ECO:0000256" key="8">
    <source>
        <dbReference type="ARBA" id="ARBA00038436"/>
    </source>
</evidence>
<dbReference type="Proteomes" id="UP001152422">
    <property type="component" value="Unassembled WGS sequence"/>
</dbReference>
<proteinExistence type="inferred from homology"/>
<comment type="caution">
    <text evidence="11">The sequence shown here is derived from an EMBL/GenBank/DDBJ whole genome shotgun (WGS) entry which is preliminary data.</text>
</comment>
<sequence>MWRKIEKKIFDIELFIITISLFIMLCSVILQVFVRIFGLNSMGSTEIGMLTMTFLTFIGTSAITYTKDHISVELEQLIKNKKIVYVMNLLTNITLIIFSIILVLVTTKLYLYVLNSGEKTITLGIPVTISIGTMVLGALLMIIHALSDLINLLKYKDVKMEVK</sequence>
<dbReference type="InterPro" id="IPR055348">
    <property type="entry name" value="DctQ"/>
</dbReference>
<dbReference type="GO" id="GO:0015740">
    <property type="term" value="P:C4-dicarboxylate transport"/>
    <property type="evidence" value="ECO:0007669"/>
    <property type="project" value="TreeGrafter"/>
</dbReference>
<comment type="subcellular location">
    <subcellularLocation>
        <location evidence="1">Cell inner membrane</location>
        <topology evidence="1">Multi-pass membrane protein</topology>
    </subcellularLocation>
</comment>
<comment type="similarity">
    <text evidence="8">Belongs to the TRAP transporter small permease family.</text>
</comment>
<dbReference type="GO" id="GO:0005886">
    <property type="term" value="C:plasma membrane"/>
    <property type="evidence" value="ECO:0007669"/>
    <property type="project" value="UniProtKB-SubCell"/>
</dbReference>
<evidence type="ECO:0000256" key="4">
    <source>
        <dbReference type="ARBA" id="ARBA00022519"/>
    </source>
</evidence>
<keyword evidence="12" id="KW-1185">Reference proteome</keyword>
<dbReference type="InterPro" id="IPR007387">
    <property type="entry name" value="TRAP_DctQ"/>
</dbReference>
<keyword evidence="4" id="KW-0997">Cell inner membrane</keyword>
<dbReference type="AlphaFoldDB" id="A0A9X4LA37"/>
<evidence type="ECO:0000313" key="11">
    <source>
        <dbReference type="EMBL" id="MDG0846157.1"/>
    </source>
</evidence>
<evidence type="ECO:0000313" key="12">
    <source>
        <dbReference type="Proteomes" id="UP001152422"/>
    </source>
</evidence>
<evidence type="ECO:0000256" key="2">
    <source>
        <dbReference type="ARBA" id="ARBA00022448"/>
    </source>
</evidence>
<evidence type="ECO:0000256" key="7">
    <source>
        <dbReference type="ARBA" id="ARBA00023136"/>
    </source>
</evidence>
<evidence type="ECO:0000256" key="5">
    <source>
        <dbReference type="ARBA" id="ARBA00022692"/>
    </source>
</evidence>
<organism evidence="11 12">
    <name type="scientific">Staphylococcus equorum</name>
    <dbReference type="NCBI Taxonomy" id="246432"/>
    <lineage>
        <taxon>Bacteria</taxon>
        <taxon>Bacillati</taxon>
        <taxon>Bacillota</taxon>
        <taxon>Bacilli</taxon>
        <taxon>Bacillales</taxon>
        <taxon>Staphylococcaceae</taxon>
        <taxon>Staphylococcus</taxon>
    </lineage>
</organism>
<feature type="transmembrane region" description="Helical" evidence="9">
    <location>
        <begin position="86"/>
        <end position="111"/>
    </location>
</feature>
<evidence type="ECO:0000256" key="3">
    <source>
        <dbReference type="ARBA" id="ARBA00022475"/>
    </source>
</evidence>
<dbReference type="EMBL" id="JAMBQA010000003">
    <property type="protein sequence ID" value="MDG0846157.1"/>
    <property type="molecule type" value="Genomic_DNA"/>
</dbReference>
<name>A0A9X4LA37_9STAP</name>
<dbReference type="PANTHER" id="PTHR35011:SF11">
    <property type="entry name" value="TRAP TRANSPORTER SMALL PERMEASE PROTEIN"/>
    <property type="match status" value="1"/>
</dbReference>
<keyword evidence="7 9" id="KW-0472">Membrane</keyword>
<feature type="transmembrane region" description="Helical" evidence="9">
    <location>
        <begin position="123"/>
        <end position="146"/>
    </location>
</feature>
<keyword evidence="2" id="KW-0813">Transport</keyword>
<keyword evidence="3" id="KW-1003">Cell membrane</keyword>
<evidence type="ECO:0000256" key="6">
    <source>
        <dbReference type="ARBA" id="ARBA00022989"/>
    </source>
</evidence>
<evidence type="ECO:0000256" key="1">
    <source>
        <dbReference type="ARBA" id="ARBA00004429"/>
    </source>
</evidence>
<evidence type="ECO:0000256" key="9">
    <source>
        <dbReference type="SAM" id="Phobius"/>
    </source>
</evidence>